<dbReference type="EMBL" id="JAOWIN010000005">
    <property type="protein sequence ID" value="MDI9092831.1"/>
    <property type="molecule type" value="Genomic_DNA"/>
</dbReference>
<dbReference type="GeneID" id="92275408"/>
<protein>
    <submittedName>
        <fullName evidence="4">AAA family ATPase</fullName>
    </submittedName>
    <submittedName>
        <fullName evidence="2">Divalent-cation tolerance protein CutA</fullName>
    </submittedName>
</protein>
<dbReference type="PANTHER" id="PTHR23419">
    <property type="entry name" value="DIVALENT CATION TOLERANCE CUTA-RELATED"/>
    <property type="match status" value="1"/>
</dbReference>
<dbReference type="InterPro" id="IPR011322">
    <property type="entry name" value="N-reg_PII-like_a/b"/>
</dbReference>
<dbReference type="Gene3D" id="3.30.70.120">
    <property type="match status" value="1"/>
</dbReference>
<dbReference type="GO" id="GO:0005507">
    <property type="term" value="F:copper ion binding"/>
    <property type="evidence" value="ECO:0007669"/>
    <property type="project" value="TreeGrafter"/>
</dbReference>
<dbReference type="Proteomes" id="UP000216001">
    <property type="component" value="Unassembled WGS sequence"/>
</dbReference>
<evidence type="ECO:0000313" key="2">
    <source>
        <dbReference type="EMBL" id="CAB5665522.1"/>
    </source>
</evidence>
<accession>A0A2A5Q038</accession>
<reference evidence="4 5" key="1">
    <citation type="submission" date="2017-07" db="EMBL/GenBank/DDBJ databases">
        <title>blaIMP-27 on transferable plasmids in Proteus mirabilis and Providencia rettgeri.</title>
        <authorList>
            <person name="Potter R."/>
        </authorList>
    </citation>
    <scope>NUCLEOTIDE SEQUENCE [LARGE SCALE GENOMIC DNA]</scope>
    <source>
        <strain evidence="4 5">PR1</strain>
    </source>
</reference>
<organism evidence="4 5">
    <name type="scientific">Providencia rettgeri</name>
    <dbReference type="NCBI Taxonomy" id="587"/>
    <lineage>
        <taxon>Bacteria</taxon>
        <taxon>Pseudomonadati</taxon>
        <taxon>Pseudomonadota</taxon>
        <taxon>Gammaproteobacteria</taxon>
        <taxon>Enterobacterales</taxon>
        <taxon>Morganellaceae</taxon>
        <taxon>Providencia</taxon>
    </lineage>
</organism>
<evidence type="ECO:0000313" key="5">
    <source>
        <dbReference type="Proteomes" id="UP000216001"/>
    </source>
</evidence>
<proteinExistence type="inferred from homology"/>
<name>A0A2A5Q038_PRORE</name>
<sequence length="115" mass="13099">MPTDNIYITNSQQPCIVLCTTNSHESAIKITQHLLANRLAACVSLLPEITSVYLWHGNITQDKEVLLLIKTTQGNQLNLFNAIKEIHPYETPELIRLDPSQVEDNYLQWLINSVK</sequence>
<dbReference type="Proteomes" id="UP000834611">
    <property type="component" value="Unassembled WGS sequence"/>
</dbReference>
<reference evidence="2" key="2">
    <citation type="submission" date="2020-05" db="EMBL/GenBank/DDBJ databases">
        <authorList>
            <person name="Delgado-Blas J."/>
        </authorList>
    </citation>
    <scope>NUCLEOTIDE SEQUENCE</scope>
    <source>
        <strain evidence="2">BB1453</strain>
    </source>
</reference>
<comment type="similarity">
    <text evidence="1">Belongs to the CutA family.</text>
</comment>
<dbReference type="EMBL" id="NOWC01000006">
    <property type="protein sequence ID" value="OZS75270.1"/>
    <property type="molecule type" value="Genomic_DNA"/>
</dbReference>
<comment type="caution">
    <text evidence="4">The sequence shown here is derived from an EMBL/GenBank/DDBJ whole genome shotgun (WGS) entry which is preliminary data.</text>
</comment>
<gene>
    <name evidence="2" type="primary">cutA</name>
    <name evidence="4" type="ORF">CHI95_07110</name>
    <name evidence="2" type="ORF">GHA_00457</name>
    <name evidence="3" type="ORF">OGX73_09410</name>
</gene>
<evidence type="ECO:0000313" key="4">
    <source>
        <dbReference type="EMBL" id="OZS75270.1"/>
    </source>
</evidence>
<dbReference type="SUPFAM" id="SSF54913">
    <property type="entry name" value="GlnB-like"/>
    <property type="match status" value="1"/>
</dbReference>
<dbReference type="Proteomes" id="UP001159001">
    <property type="component" value="Unassembled WGS sequence"/>
</dbReference>
<evidence type="ECO:0000313" key="3">
    <source>
        <dbReference type="EMBL" id="MDI9092831.1"/>
    </source>
</evidence>
<dbReference type="PANTHER" id="PTHR23419:SF8">
    <property type="entry name" value="FI09726P"/>
    <property type="match status" value="1"/>
</dbReference>
<dbReference type="RefSeq" id="WP_094961204.1">
    <property type="nucleotide sequence ID" value="NZ_AP022371.1"/>
</dbReference>
<dbReference type="Pfam" id="PF03091">
    <property type="entry name" value="CutA1"/>
    <property type="match status" value="1"/>
</dbReference>
<dbReference type="InterPro" id="IPR004323">
    <property type="entry name" value="Ion_tolerance_CutA"/>
</dbReference>
<dbReference type="InterPro" id="IPR015867">
    <property type="entry name" value="N-reg_PII/ATP_PRibTrfase_C"/>
</dbReference>
<dbReference type="EMBL" id="CAHPSF010000001">
    <property type="protein sequence ID" value="CAB5665522.1"/>
    <property type="molecule type" value="Genomic_DNA"/>
</dbReference>
<evidence type="ECO:0000256" key="1">
    <source>
        <dbReference type="ARBA" id="ARBA00010169"/>
    </source>
</evidence>
<dbReference type="STRING" id="587.RB151_015570"/>
<reference evidence="3" key="3">
    <citation type="submission" date="2022-10" db="EMBL/GenBank/DDBJ databases">
        <title>Bacterial isolates recovered from the One Health project in Brazil.</title>
        <authorList>
            <person name="Valiatti T.B."/>
            <person name="Santos F."/>
            <person name="Cayo R."/>
            <person name="Gales A.C."/>
        </authorList>
    </citation>
    <scope>NUCLEOTIDE SEQUENCE</scope>
    <source>
        <strain evidence="3">PVR188</strain>
    </source>
</reference>
<dbReference type="GO" id="GO:0010038">
    <property type="term" value="P:response to metal ion"/>
    <property type="evidence" value="ECO:0007669"/>
    <property type="project" value="InterPro"/>
</dbReference>
<dbReference type="AlphaFoldDB" id="A0A2A5Q038"/>